<dbReference type="Pfam" id="PF12833">
    <property type="entry name" value="HTH_18"/>
    <property type="match status" value="1"/>
</dbReference>
<dbReference type="InterPro" id="IPR018062">
    <property type="entry name" value="HTH_AraC-typ_CS"/>
</dbReference>
<keyword evidence="2 5" id="KW-0238">DNA-binding</keyword>
<reference evidence="6" key="1">
    <citation type="submission" date="2016-10" db="EMBL/GenBank/DDBJ databases">
        <authorList>
            <person name="Varghese N."/>
            <person name="Submissions S."/>
        </authorList>
    </citation>
    <scope>NUCLEOTIDE SEQUENCE [LARGE SCALE GENOMIC DNA]</scope>
    <source>
        <strain evidence="6">DSM 45405</strain>
    </source>
</reference>
<dbReference type="PANTHER" id="PTHR46796:SF12">
    <property type="entry name" value="HTH-TYPE DNA-BINDING TRANSCRIPTIONAL ACTIVATOR EUTR"/>
    <property type="match status" value="1"/>
</dbReference>
<sequence length="328" mass="35869">MTTIETRKFERSHVEITGPADADEFLEDTYGVALRPSRRLPPRWEGPVLTHTRTTAGSLAIDELYTAGHMDVRSDPLNKVVGIWTAGGQVATACDGTHTEVGAGNIGILAQPHLPYRARFDEARLTAVLLDPAVVAGVAAGLPSSHAPLPIRFTSLQPVDTSAAQAWKSTVSYVRDILLADRSVATPLVVGHACRLLAAVTLATFPNTATSEPTPHDRTDHQPVLLRRAMEFIDANATNDIALADIAEAVHVTPRAVQYMFRRHLETTPLQYLRRLRLHYAHQELLAANRGSDTVTDIAARWGFAHTGRFALLYRQTYGQSPHTTLRG</sequence>
<evidence type="ECO:0000256" key="3">
    <source>
        <dbReference type="ARBA" id="ARBA00023163"/>
    </source>
</evidence>
<evidence type="ECO:0000313" key="5">
    <source>
        <dbReference type="EMBL" id="SEH65245.1"/>
    </source>
</evidence>
<dbReference type="OrthoDB" id="5464689at2"/>
<dbReference type="RefSeq" id="WP_083407410.1">
    <property type="nucleotide sequence ID" value="NZ_LT629971.1"/>
</dbReference>
<proteinExistence type="predicted"/>
<gene>
    <name evidence="5" type="ORF">SAMN04489835_2485</name>
</gene>
<dbReference type="InterPro" id="IPR050204">
    <property type="entry name" value="AraC_XylS_family_regulators"/>
</dbReference>
<dbReference type="GO" id="GO:0043565">
    <property type="term" value="F:sequence-specific DNA binding"/>
    <property type="evidence" value="ECO:0007669"/>
    <property type="project" value="InterPro"/>
</dbReference>
<dbReference type="PROSITE" id="PS00041">
    <property type="entry name" value="HTH_ARAC_FAMILY_1"/>
    <property type="match status" value="1"/>
</dbReference>
<dbReference type="SMART" id="SM00342">
    <property type="entry name" value="HTH_ARAC"/>
    <property type="match status" value="1"/>
</dbReference>
<dbReference type="GO" id="GO:0003700">
    <property type="term" value="F:DNA-binding transcription factor activity"/>
    <property type="evidence" value="ECO:0007669"/>
    <property type="project" value="InterPro"/>
</dbReference>
<dbReference type="InterPro" id="IPR009057">
    <property type="entry name" value="Homeodomain-like_sf"/>
</dbReference>
<evidence type="ECO:0000256" key="1">
    <source>
        <dbReference type="ARBA" id="ARBA00023015"/>
    </source>
</evidence>
<accession>A0A1H6JZ03</accession>
<evidence type="ECO:0000259" key="4">
    <source>
        <dbReference type="PROSITE" id="PS01124"/>
    </source>
</evidence>
<dbReference type="EMBL" id="LT629971">
    <property type="protein sequence ID" value="SEH65245.1"/>
    <property type="molecule type" value="Genomic_DNA"/>
</dbReference>
<dbReference type="InterPro" id="IPR018060">
    <property type="entry name" value="HTH_AraC"/>
</dbReference>
<feature type="domain" description="HTH araC/xylS-type" evidence="4">
    <location>
        <begin position="227"/>
        <end position="328"/>
    </location>
</feature>
<dbReference type="PANTHER" id="PTHR46796">
    <property type="entry name" value="HTH-TYPE TRANSCRIPTIONAL ACTIVATOR RHAS-RELATED"/>
    <property type="match status" value="1"/>
</dbReference>
<dbReference type="Proteomes" id="UP000182915">
    <property type="component" value="Chromosome I"/>
</dbReference>
<organism evidence="5 6">
    <name type="scientific">Mycolicibacterium rutilum</name>
    <name type="common">Mycobacterium rutilum</name>
    <dbReference type="NCBI Taxonomy" id="370526"/>
    <lineage>
        <taxon>Bacteria</taxon>
        <taxon>Bacillati</taxon>
        <taxon>Actinomycetota</taxon>
        <taxon>Actinomycetes</taxon>
        <taxon>Mycobacteriales</taxon>
        <taxon>Mycobacteriaceae</taxon>
        <taxon>Mycolicibacterium</taxon>
    </lineage>
</organism>
<dbReference type="STRING" id="370526.SAMN04489835_2485"/>
<protein>
    <submittedName>
        <fullName evidence="5">AraC-type DNA-binding protein</fullName>
    </submittedName>
</protein>
<keyword evidence="1" id="KW-0805">Transcription regulation</keyword>
<dbReference type="SUPFAM" id="SSF46689">
    <property type="entry name" value="Homeodomain-like"/>
    <property type="match status" value="2"/>
</dbReference>
<keyword evidence="6" id="KW-1185">Reference proteome</keyword>
<keyword evidence="3" id="KW-0804">Transcription</keyword>
<dbReference type="PROSITE" id="PS01124">
    <property type="entry name" value="HTH_ARAC_FAMILY_2"/>
    <property type="match status" value="1"/>
</dbReference>
<evidence type="ECO:0000256" key="2">
    <source>
        <dbReference type="ARBA" id="ARBA00023125"/>
    </source>
</evidence>
<dbReference type="Gene3D" id="1.10.10.60">
    <property type="entry name" value="Homeodomain-like"/>
    <property type="match status" value="1"/>
</dbReference>
<dbReference type="AlphaFoldDB" id="A0A1H6JZ03"/>
<name>A0A1H6JZ03_MYCRU</name>
<evidence type="ECO:0000313" key="6">
    <source>
        <dbReference type="Proteomes" id="UP000182915"/>
    </source>
</evidence>